<proteinExistence type="predicted"/>
<feature type="transmembrane region" description="Helical" evidence="1">
    <location>
        <begin position="77"/>
        <end position="98"/>
    </location>
</feature>
<keyword evidence="1" id="KW-1133">Transmembrane helix</keyword>
<dbReference type="InterPro" id="IPR046283">
    <property type="entry name" value="DUF6320"/>
</dbReference>
<accession>A0A449BEK5</accession>
<name>A0A449BEK5_HAPAX</name>
<evidence type="ECO:0000313" key="3">
    <source>
        <dbReference type="Proteomes" id="UP000289841"/>
    </source>
</evidence>
<keyword evidence="1" id="KW-0472">Membrane</keyword>
<reference evidence="2 3" key="1">
    <citation type="submission" date="2019-01" db="EMBL/GenBank/DDBJ databases">
        <authorList>
            <consortium name="Pathogen Informatics"/>
        </authorList>
    </citation>
    <scope>NUCLEOTIDE SEQUENCE [LARGE SCALE GENOMIC DNA]</scope>
    <source>
        <strain evidence="2 3">NCTC10138</strain>
    </source>
</reference>
<gene>
    <name evidence="2" type="ORF">NCTC10138_01269</name>
</gene>
<sequence>MKSCKNCDIKYDSPVEYCLLCHNELHEDGTPTEYHFQPYKKSKSSISLLFRIFILINLASIIITSFVNYSLSRKLDWSLIVSVSNIYLIILLWIILYSPKFVIKLLGFIVLTTIEILAIGFLIKDHHWAIDIVLPFSLISSTLLLTIVLLSKKNKWQDYISFLLTSIGFNLLVILLNIFKITQIKWAITASFFYGLLTLIGLIIFSPKEVKEEFMRRFHI</sequence>
<evidence type="ECO:0000256" key="1">
    <source>
        <dbReference type="SAM" id="Phobius"/>
    </source>
</evidence>
<dbReference type="EMBL" id="LR215048">
    <property type="protein sequence ID" value="VEU80881.1"/>
    <property type="molecule type" value="Genomic_DNA"/>
</dbReference>
<evidence type="ECO:0000313" key="2">
    <source>
        <dbReference type="EMBL" id="VEU80881.1"/>
    </source>
</evidence>
<dbReference type="Pfam" id="PF19845">
    <property type="entry name" value="DUF6320"/>
    <property type="match status" value="1"/>
</dbReference>
<feature type="transmembrane region" description="Helical" evidence="1">
    <location>
        <begin position="129"/>
        <end position="150"/>
    </location>
</feature>
<dbReference type="RefSeq" id="WP_026391135.1">
    <property type="nucleotide sequence ID" value="NZ_LR215048.1"/>
</dbReference>
<dbReference type="AlphaFoldDB" id="A0A449BEK5"/>
<keyword evidence="1" id="KW-0812">Transmembrane</keyword>
<organism evidence="2 3">
    <name type="scientific">Haploplasma axanthum</name>
    <name type="common">Acholeplasma axanthum</name>
    <dbReference type="NCBI Taxonomy" id="29552"/>
    <lineage>
        <taxon>Bacteria</taxon>
        <taxon>Bacillati</taxon>
        <taxon>Mycoplasmatota</taxon>
        <taxon>Mollicutes</taxon>
        <taxon>Acholeplasmatales</taxon>
        <taxon>Acholeplasmataceae</taxon>
        <taxon>Haploplasma</taxon>
    </lineage>
</organism>
<feature type="transmembrane region" description="Helical" evidence="1">
    <location>
        <begin position="48"/>
        <end position="71"/>
    </location>
</feature>
<dbReference type="OrthoDB" id="384680at2"/>
<dbReference type="KEGG" id="aaxa:NCTC10138_01269"/>
<feature type="transmembrane region" description="Helical" evidence="1">
    <location>
        <begin position="105"/>
        <end position="123"/>
    </location>
</feature>
<feature type="transmembrane region" description="Helical" evidence="1">
    <location>
        <begin position="186"/>
        <end position="207"/>
    </location>
</feature>
<keyword evidence="3" id="KW-1185">Reference proteome</keyword>
<dbReference type="Proteomes" id="UP000289841">
    <property type="component" value="Chromosome"/>
</dbReference>
<dbReference type="STRING" id="1278311.GCA_000428705_00260"/>
<feature type="transmembrane region" description="Helical" evidence="1">
    <location>
        <begin position="162"/>
        <end position="180"/>
    </location>
</feature>
<protein>
    <submittedName>
        <fullName evidence="2">Uncharacterized protein</fullName>
    </submittedName>
</protein>